<evidence type="ECO:0008006" key="3">
    <source>
        <dbReference type="Google" id="ProtNLM"/>
    </source>
</evidence>
<proteinExistence type="predicted"/>
<dbReference type="RefSeq" id="XP_024339820.1">
    <property type="nucleotide sequence ID" value="XM_024483239.1"/>
</dbReference>
<feature type="non-terminal residue" evidence="1">
    <location>
        <position position="217"/>
    </location>
</feature>
<dbReference type="Proteomes" id="UP000194127">
    <property type="component" value="Unassembled WGS sequence"/>
</dbReference>
<organism evidence="1 2">
    <name type="scientific">Postia placenta MAD-698-R-SB12</name>
    <dbReference type="NCBI Taxonomy" id="670580"/>
    <lineage>
        <taxon>Eukaryota</taxon>
        <taxon>Fungi</taxon>
        <taxon>Dikarya</taxon>
        <taxon>Basidiomycota</taxon>
        <taxon>Agaricomycotina</taxon>
        <taxon>Agaricomycetes</taxon>
        <taxon>Polyporales</taxon>
        <taxon>Adustoporiaceae</taxon>
        <taxon>Rhodonia</taxon>
    </lineage>
</organism>
<sequence>MSPTDTYEITLGSNESPVSRLPKLAEDGSNWVLFKAQFKATVSSKGLLRFLEGRNKIPIELTAPGVDSDADENYENALDIWTGKHEAIHALLFQTIPETMKLRILSLPKASDAWNLVCKQYENQGEFVQMDILTRMHALTTENGSDPRPTLNELQRLCTEYAAAGGSLDDAGYKAIILKCLPLSYRGVLHCRMGHAYSPALLKMVRAGVVKGIRLSD</sequence>
<dbReference type="STRING" id="670580.A0A1X6N3H1"/>
<name>A0A1X6N3H1_9APHY</name>
<dbReference type="AlphaFoldDB" id="A0A1X6N3H1"/>
<evidence type="ECO:0000313" key="2">
    <source>
        <dbReference type="Proteomes" id="UP000194127"/>
    </source>
</evidence>
<accession>A0A1X6N3H1</accession>
<gene>
    <name evidence="1" type="ORF">POSPLADRAFT_1103200</name>
</gene>
<keyword evidence="2" id="KW-1185">Reference proteome</keyword>
<protein>
    <recommendedName>
        <fullName evidence="3">Retrotransposon Copia-like N-terminal domain-containing protein</fullName>
    </recommendedName>
</protein>
<dbReference type="Pfam" id="PF14223">
    <property type="entry name" value="Retrotran_gag_2"/>
    <property type="match status" value="1"/>
</dbReference>
<dbReference type="EMBL" id="KZ110596">
    <property type="protein sequence ID" value="OSX63026.1"/>
    <property type="molecule type" value="Genomic_DNA"/>
</dbReference>
<dbReference type="OrthoDB" id="2752444at2759"/>
<reference evidence="1 2" key="1">
    <citation type="submission" date="2017-04" db="EMBL/GenBank/DDBJ databases">
        <title>Genome Sequence of the Model Brown-Rot Fungus Postia placenta SB12.</title>
        <authorList>
            <consortium name="DOE Joint Genome Institute"/>
            <person name="Gaskell J."/>
            <person name="Kersten P."/>
            <person name="Larrondo L.F."/>
            <person name="Canessa P."/>
            <person name="Martinez D."/>
            <person name="Hibbett D."/>
            <person name="Schmoll M."/>
            <person name="Kubicek C.P."/>
            <person name="Martinez A.T."/>
            <person name="Yadav J."/>
            <person name="Master E."/>
            <person name="Magnuson J.K."/>
            <person name="James T."/>
            <person name="Yaver D."/>
            <person name="Berka R."/>
            <person name="Labutti K."/>
            <person name="Lipzen A."/>
            <person name="Aerts A."/>
            <person name="Barry K."/>
            <person name="Henrissat B."/>
            <person name="Blanchette R."/>
            <person name="Grigoriev I."/>
            <person name="Cullen D."/>
        </authorList>
    </citation>
    <scope>NUCLEOTIDE SEQUENCE [LARGE SCALE GENOMIC DNA]</scope>
    <source>
        <strain evidence="1 2">MAD-698-R-SB12</strain>
    </source>
</reference>
<evidence type="ECO:0000313" key="1">
    <source>
        <dbReference type="EMBL" id="OSX63026.1"/>
    </source>
</evidence>
<dbReference type="GeneID" id="36328188"/>